<dbReference type="GO" id="GO:0003677">
    <property type="term" value="F:DNA binding"/>
    <property type="evidence" value="ECO:0007669"/>
    <property type="project" value="UniProtKB-KW"/>
</dbReference>
<dbReference type="InterPro" id="IPR000792">
    <property type="entry name" value="Tscrpt_reg_LuxR_C"/>
</dbReference>
<dbReference type="EMBL" id="FOLG01000015">
    <property type="protein sequence ID" value="SFD10763.1"/>
    <property type="molecule type" value="Genomic_DNA"/>
</dbReference>
<dbReference type="InterPro" id="IPR036388">
    <property type="entry name" value="WH-like_DNA-bd_sf"/>
</dbReference>
<keyword evidence="1" id="KW-0805">Transcription regulation</keyword>
<gene>
    <name evidence="5" type="ORF">SAMN04488094_115100</name>
</gene>
<dbReference type="Pfam" id="PF03472">
    <property type="entry name" value="Autoind_bind"/>
    <property type="match status" value="1"/>
</dbReference>
<sequence>MMLERATIDRELKALQALSPAGYFVGLHIRFTAPLLTYQTYNAAWIEHYTANAYAMRDPMTAWGFSTEGAARWSEIQIPDPFGIMGEAADFGLKYGVQIAVGPISSRTIAGSARADREFEDEEISAIADIVRRLHALAEPPEKLTTAQVEALRLIGAGDRHAAAAAKLGISESALKARLTSARQRLMARTTAEAIQRAKDARLL</sequence>
<dbReference type="InterPro" id="IPR005143">
    <property type="entry name" value="TF_LuxR_autoind-bd_dom"/>
</dbReference>
<dbReference type="AlphaFoldDB" id="A0A1I1PUU9"/>
<keyword evidence="3" id="KW-0804">Transcription</keyword>
<evidence type="ECO:0000256" key="3">
    <source>
        <dbReference type="ARBA" id="ARBA00023163"/>
    </source>
</evidence>
<dbReference type="SUPFAM" id="SSF46894">
    <property type="entry name" value="C-terminal effector domain of the bipartite response regulators"/>
    <property type="match status" value="1"/>
</dbReference>
<dbReference type="InterPro" id="IPR036693">
    <property type="entry name" value="TF_LuxR_autoind-bd_dom_sf"/>
</dbReference>
<dbReference type="Gene3D" id="3.30.450.80">
    <property type="entry name" value="Transcription factor LuxR-like, autoinducer-binding domain"/>
    <property type="match status" value="1"/>
</dbReference>
<accession>A0A1I1PUU9</accession>
<evidence type="ECO:0000313" key="5">
    <source>
        <dbReference type="EMBL" id="SFD10763.1"/>
    </source>
</evidence>
<feature type="domain" description="HTH luxR-type" evidence="4">
    <location>
        <begin position="141"/>
        <end position="198"/>
    </location>
</feature>
<dbReference type="SMART" id="SM00421">
    <property type="entry name" value="HTH_LUXR"/>
    <property type="match status" value="1"/>
</dbReference>
<evidence type="ECO:0000256" key="1">
    <source>
        <dbReference type="ARBA" id="ARBA00023015"/>
    </source>
</evidence>
<dbReference type="Proteomes" id="UP000198728">
    <property type="component" value="Unassembled WGS sequence"/>
</dbReference>
<dbReference type="SUPFAM" id="SSF75516">
    <property type="entry name" value="Pheromone-binding domain of LuxR-like quorum-sensing transcription factors"/>
    <property type="match status" value="1"/>
</dbReference>
<keyword evidence="2" id="KW-0238">DNA-binding</keyword>
<protein>
    <submittedName>
        <fullName evidence="5">LuxR family transcriptional regulator</fullName>
    </submittedName>
</protein>
<dbReference type="GO" id="GO:0006355">
    <property type="term" value="P:regulation of DNA-templated transcription"/>
    <property type="evidence" value="ECO:0007669"/>
    <property type="project" value="InterPro"/>
</dbReference>
<dbReference type="InterPro" id="IPR016032">
    <property type="entry name" value="Sig_transdc_resp-reg_C-effctor"/>
</dbReference>
<evidence type="ECO:0000313" key="6">
    <source>
        <dbReference type="Proteomes" id="UP000198728"/>
    </source>
</evidence>
<keyword evidence="6" id="KW-1185">Reference proteome</keyword>
<reference evidence="5 6" key="1">
    <citation type="submission" date="2016-10" db="EMBL/GenBank/DDBJ databases">
        <authorList>
            <person name="de Groot N.N."/>
        </authorList>
    </citation>
    <scope>NUCLEOTIDE SEQUENCE [LARGE SCALE GENOMIC DNA]</scope>
    <source>
        <strain evidence="5 6">DSM 19548</strain>
    </source>
</reference>
<organism evidence="5 6">
    <name type="scientific">Tropicimonas isoalkanivorans</name>
    <dbReference type="NCBI Taxonomy" id="441112"/>
    <lineage>
        <taxon>Bacteria</taxon>
        <taxon>Pseudomonadati</taxon>
        <taxon>Pseudomonadota</taxon>
        <taxon>Alphaproteobacteria</taxon>
        <taxon>Rhodobacterales</taxon>
        <taxon>Roseobacteraceae</taxon>
        <taxon>Tropicimonas</taxon>
    </lineage>
</organism>
<evidence type="ECO:0000256" key="2">
    <source>
        <dbReference type="ARBA" id="ARBA00023125"/>
    </source>
</evidence>
<name>A0A1I1PUU9_9RHOB</name>
<dbReference type="Gene3D" id="1.10.10.10">
    <property type="entry name" value="Winged helix-like DNA-binding domain superfamily/Winged helix DNA-binding domain"/>
    <property type="match status" value="1"/>
</dbReference>
<proteinExistence type="predicted"/>
<dbReference type="STRING" id="441112.SAMN04488094_115100"/>
<evidence type="ECO:0000259" key="4">
    <source>
        <dbReference type="SMART" id="SM00421"/>
    </source>
</evidence>